<dbReference type="PROSITE" id="PS50846">
    <property type="entry name" value="HMA_2"/>
    <property type="match status" value="1"/>
</dbReference>
<evidence type="ECO:0000313" key="4">
    <source>
        <dbReference type="Proteomes" id="UP000051790"/>
    </source>
</evidence>
<sequence length="76" mass="8358">MSKKITMQLDALTCPSCLTKIEAAVKQQPGVDNVKVLFNAAKVKAEFDDTKNSAEQLTDVVTKLGYEVQKTKVKDL</sequence>
<evidence type="ECO:0000259" key="2">
    <source>
        <dbReference type="PROSITE" id="PS50846"/>
    </source>
</evidence>
<dbReference type="GO" id="GO:0046872">
    <property type="term" value="F:metal ion binding"/>
    <property type="evidence" value="ECO:0007669"/>
    <property type="project" value="UniProtKB-KW"/>
</dbReference>
<evidence type="ECO:0000313" key="3">
    <source>
        <dbReference type="EMBL" id="KRL52334.1"/>
    </source>
</evidence>
<dbReference type="Gene3D" id="3.30.70.100">
    <property type="match status" value="1"/>
</dbReference>
<dbReference type="PROSITE" id="PS01047">
    <property type="entry name" value="HMA_1"/>
    <property type="match status" value="1"/>
</dbReference>
<dbReference type="Proteomes" id="UP000051790">
    <property type="component" value="Unassembled WGS sequence"/>
</dbReference>
<dbReference type="RefSeq" id="WP_054717902.1">
    <property type="nucleotide sequence ID" value="NZ_AZEU01000040.1"/>
</dbReference>
<dbReference type="FunFam" id="3.30.70.100:FF:000001">
    <property type="entry name" value="ATPase copper transporting beta"/>
    <property type="match status" value="1"/>
</dbReference>
<reference evidence="3 4" key="1">
    <citation type="journal article" date="2015" name="Genome Announc.">
        <title>Expanding the biotechnology potential of lactobacilli through comparative genomics of 213 strains and associated genera.</title>
        <authorList>
            <person name="Sun Z."/>
            <person name="Harris H.M."/>
            <person name="McCann A."/>
            <person name="Guo C."/>
            <person name="Argimon S."/>
            <person name="Zhang W."/>
            <person name="Yang X."/>
            <person name="Jeffery I.B."/>
            <person name="Cooney J.C."/>
            <person name="Kagawa T.F."/>
            <person name="Liu W."/>
            <person name="Song Y."/>
            <person name="Salvetti E."/>
            <person name="Wrobel A."/>
            <person name="Rasinkangas P."/>
            <person name="Parkhill J."/>
            <person name="Rea M.C."/>
            <person name="O'Sullivan O."/>
            <person name="Ritari J."/>
            <person name="Douillard F.P."/>
            <person name="Paul Ross R."/>
            <person name="Yang R."/>
            <person name="Briner A.E."/>
            <person name="Felis G.E."/>
            <person name="de Vos W.M."/>
            <person name="Barrangou R."/>
            <person name="Klaenhammer T.R."/>
            <person name="Caufield P.W."/>
            <person name="Cui Y."/>
            <person name="Zhang H."/>
            <person name="O'Toole P.W."/>
        </authorList>
    </citation>
    <scope>NUCLEOTIDE SEQUENCE [LARGE SCALE GENOMIC DNA]</scope>
    <source>
        <strain evidence="3 4">DSM 13343</strain>
    </source>
</reference>
<organism evidence="3 4">
    <name type="scientific">Lacticaseibacillus manihotivorans DSM 13343 = JCM 12514</name>
    <dbReference type="NCBI Taxonomy" id="1423769"/>
    <lineage>
        <taxon>Bacteria</taxon>
        <taxon>Bacillati</taxon>
        <taxon>Bacillota</taxon>
        <taxon>Bacilli</taxon>
        <taxon>Lactobacillales</taxon>
        <taxon>Lactobacillaceae</taxon>
        <taxon>Lacticaseibacillus</taxon>
    </lineage>
</organism>
<dbReference type="OrthoDB" id="2721717at2"/>
<proteinExistence type="predicted"/>
<dbReference type="CDD" id="cd00371">
    <property type="entry name" value="HMA"/>
    <property type="match status" value="1"/>
</dbReference>
<dbReference type="SUPFAM" id="SSF55008">
    <property type="entry name" value="HMA, heavy metal-associated domain"/>
    <property type="match status" value="1"/>
</dbReference>
<dbReference type="PATRIC" id="fig|1423769.4.peg.2637"/>
<gene>
    <name evidence="3" type="ORF">FD01_GL002443</name>
</gene>
<dbReference type="InterPro" id="IPR017969">
    <property type="entry name" value="Heavy-metal-associated_CS"/>
</dbReference>
<keyword evidence="1" id="KW-0479">Metal-binding</keyword>
<dbReference type="InterPro" id="IPR036163">
    <property type="entry name" value="HMA_dom_sf"/>
</dbReference>
<name>A0A0R1R7C8_9LACO</name>
<keyword evidence="4" id="KW-1185">Reference proteome</keyword>
<comment type="caution">
    <text evidence="3">The sequence shown here is derived from an EMBL/GenBank/DDBJ whole genome shotgun (WGS) entry which is preliminary data.</text>
</comment>
<dbReference type="Pfam" id="PF00403">
    <property type="entry name" value="HMA"/>
    <property type="match status" value="1"/>
</dbReference>
<dbReference type="EMBL" id="AZEU01000040">
    <property type="protein sequence ID" value="KRL52334.1"/>
    <property type="molecule type" value="Genomic_DNA"/>
</dbReference>
<protein>
    <recommendedName>
        <fullName evidence="2">HMA domain-containing protein</fullName>
    </recommendedName>
</protein>
<evidence type="ECO:0000256" key="1">
    <source>
        <dbReference type="ARBA" id="ARBA00022723"/>
    </source>
</evidence>
<accession>A0A0R1R7C8</accession>
<feature type="domain" description="HMA" evidence="2">
    <location>
        <begin position="3"/>
        <end position="69"/>
    </location>
</feature>
<dbReference type="InterPro" id="IPR006121">
    <property type="entry name" value="HMA_dom"/>
</dbReference>
<dbReference type="AlphaFoldDB" id="A0A0R1R7C8"/>